<dbReference type="GO" id="GO:0051082">
    <property type="term" value="F:unfolded protein binding"/>
    <property type="evidence" value="ECO:0007669"/>
    <property type="project" value="TreeGrafter"/>
</dbReference>
<evidence type="ECO:0000256" key="9">
    <source>
        <dbReference type="ARBA" id="ARBA00022741"/>
    </source>
</evidence>
<dbReference type="SUPFAM" id="SSF56112">
    <property type="entry name" value="Protein kinase-like (PK-like)"/>
    <property type="match status" value="1"/>
</dbReference>
<evidence type="ECO:0000256" key="3">
    <source>
        <dbReference type="ARBA" id="ARBA00012513"/>
    </source>
</evidence>
<dbReference type="GO" id="GO:0004521">
    <property type="term" value="F:RNA endonuclease activity"/>
    <property type="evidence" value="ECO:0007669"/>
    <property type="project" value="InterPro"/>
</dbReference>
<feature type="compositionally biased region" description="Basic residues" evidence="19">
    <location>
        <begin position="626"/>
        <end position="641"/>
    </location>
</feature>
<evidence type="ECO:0000259" key="21">
    <source>
        <dbReference type="PROSITE" id="PS50011"/>
    </source>
</evidence>
<dbReference type="InterPro" id="IPR008271">
    <property type="entry name" value="Ser/Thr_kinase_AS"/>
</dbReference>
<feature type="signal peptide" evidence="20">
    <location>
        <begin position="1"/>
        <end position="19"/>
    </location>
</feature>
<dbReference type="GO" id="GO:0046872">
    <property type="term" value="F:metal ion binding"/>
    <property type="evidence" value="ECO:0007669"/>
    <property type="project" value="UniProtKB-KW"/>
</dbReference>
<evidence type="ECO:0000256" key="16">
    <source>
        <dbReference type="ARBA" id="ARBA00023180"/>
    </source>
</evidence>
<feature type="region of interest" description="Disordered" evidence="19">
    <location>
        <begin position="564"/>
        <end position="681"/>
    </location>
</feature>
<dbReference type="Gene3D" id="1.20.1440.180">
    <property type="entry name" value="KEN domain"/>
    <property type="match status" value="1"/>
</dbReference>
<dbReference type="GO" id="GO:0004674">
    <property type="term" value="F:protein serine/threonine kinase activity"/>
    <property type="evidence" value="ECO:0007669"/>
    <property type="project" value="UniProtKB-KW"/>
</dbReference>
<comment type="catalytic activity">
    <reaction evidence="18">
        <text>L-seryl-[protein] + ATP = O-phospho-L-seryl-[protein] + ADP + H(+)</text>
        <dbReference type="Rhea" id="RHEA:17989"/>
        <dbReference type="Rhea" id="RHEA-COMP:9863"/>
        <dbReference type="Rhea" id="RHEA-COMP:11604"/>
        <dbReference type="ChEBI" id="CHEBI:15378"/>
        <dbReference type="ChEBI" id="CHEBI:29999"/>
        <dbReference type="ChEBI" id="CHEBI:30616"/>
        <dbReference type="ChEBI" id="CHEBI:83421"/>
        <dbReference type="ChEBI" id="CHEBI:456216"/>
        <dbReference type="EC" id="2.7.11.1"/>
    </reaction>
    <physiologicalReaction direction="left-to-right" evidence="18">
        <dbReference type="Rhea" id="RHEA:17990"/>
    </physiologicalReaction>
</comment>
<keyword evidence="15" id="KW-0472">Membrane</keyword>
<dbReference type="PROSITE" id="PS00108">
    <property type="entry name" value="PROTEIN_KINASE_ST"/>
    <property type="match status" value="1"/>
</dbReference>
<feature type="compositionally biased region" description="Basic and acidic residues" evidence="19">
    <location>
        <begin position="590"/>
        <end position="625"/>
    </location>
</feature>
<feature type="region of interest" description="Disordered" evidence="19">
    <location>
        <begin position="465"/>
        <end position="487"/>
    </location>
</feature>
<dbReference type="Pfam" id="PF00069">
    <property type="entry name" value="Pkinase"/>
    <property type="match status" value="2"/>
</dbReference>
<dbReference type="SMART" id="SM00580">
    <property type="entry name" value="PUG"/>
    <property type="match status" value="1"/>
</dbReference>
<dbReference type="InterPro" id="IPR011047">
    <property type="entry name" value="Quinoprotein_ADH-like_sf"/>
</dbReference>
<dbReference type="SMART" id="SM00220">
    <property type="entry name" value="S_TKc"/>
    <property type="match status" value="1"/>
</dbReference>
<dbReference type="GO" id="GO:0036498">
    <property type="term" value="P:IRE1-mediated unfolded protein response"/>
    <property type="evidence" value="ECO:0007669"/>
    <property type="project" value="TreeGrafter"/>
</dbReference>
<keyword evidence="11" id="KW-0378">Hydrolase</keyword>
<dbReference type="InterPro" id="IPR018391">
    <property type="entry name" value="PQQ_b-propeller_rpt"/>
</dbReference>
<evidence type="ECO:0000256" key="4">
    <source>
        <dbReference type="ARBA" id="ARBA00022527"/>
    </source>
</evidence>
<dbReference type="Gene3D" id="3.30.200.20">
    <property type="entry name" value="Phosphorylase Kinase, domain 1"/>
    <property type="match status" value="1"/>
</dbReference>
<dbReference type="GO" id="GO:0016787">
    <property type="term" value="F:hydrolase activity"/>
    <property type="evidence" value="ECO:0007669"/>
    <property type="project" value="UniProtKB-KW"/>
</dbReference>
<gene>
    <name evidence="23" type="ORF">GNLVRS02_ARAD1C31724g</name>
</gene>
<evidence type="ECO:0000256" key="11">
    <source>
        <dbReference type="ARBA" id="ARBA00022801"/>
    </source>
</evidence>
<evidence type="ECO:0000256" key="18">
    <source>
        <dbReference type="ARBA" id="ARBA00048977"/>
    </source>
</evidence>
<keyword evidence="13" id="KW-0460">Magnesium</keyword>
<feature type="compositionally biased region" description="Low complexity" evidence="19">
    <location>
        <begin position="649"/>
        <end position="658"/>
    </location>
</feature>
<dbReference type="PhylomeDB" id="A0A060T7Y2"/>
<dbReference type="PANTHER" id="PTHR13954:SF6">
    <property type="entry name" value="NON-SPECIFIC SERINE_THREONINE PROTEIN KINASE"/>
    <property type="match status" value="1"/>
</dbReference>
<dbReference type="PROSITE" id="PS50011">
    <property type="entry name" value="PROTEIN_KINASE_DOM"/>
    <property type="match status" value="1"/>
</dbReference>
<keyword evidence="9" id="KW-0547">Nucleotide-binding</keyword>
<feature type="chain" id="PRO_5001588053" description="non-specific serine/threonine protein kinase" evidence="20">
    <location>
        <begin position="20"/>
        <end position="1143"/>
    </location>
</feature>
<dbReference type="CDD" id="cd09769">
    <property type="entry name" value="Luminal_IRE1"/>
    <property type="match status" value="1"/>
</dbReference>
<evidence type="ECO:0000256" key="14">
    <source>
        <dbReference type="ARBA" id="ARBA00022989"/>
    </source>
</evidence>
<feature type="compositionally biased region" description="Pro residues" evidence="19">
    <location>
        <begin position="472"/>
        <end position="481"/>
    </location>
</feature>
<evidence type="ECO:0000256" key="7">
    <source>
        <dbReference type="ARBA" id="ARBA00022723"/>
    </source>
</evidence>
<dbReference type="InterPro" id="IPR015943">
    <property type="entry name" value="WD40/YVTN_repeat-like_dom_sf"/>
</dbReference>
<dbReference type="FunFam" id="3.30.200.20:FF:000077">
    <property type="entry name" value="Putative Serine/threonine-protein kinase/endoribonuclease IRE1"/>
    <property type="match status" value="1"/>
</dbReference>
<feature type="region of interest" description="Disordered" evidence="19">
    <location>
        <begin position="889"/>
        <end position="908"/>
    </location>
</feature>
<keyword evidence="6" id="KW-0812">Transmembrane</keyword>
<evidence type="ECO:0000259" key="22">
    <source>
        <dbReference type="PROSITE" id="PS51392"/>
    </source>
</evidence>
<dbReference type="EMBL" id="HG937693">
    <property type="protein sequence ID" value="CDP35281.1"/>
    <property type="molecule type" value="Genomic_DNA"/>
</dbReference>
<evidence type="ECO:0000256" key="12">
    <source>
        <dbReference type="ARBA" id="ARBA00022840"/>
    </source>
</evidence>
<sequence>MRTLRRLLIWLCLLSTTYGSLFGGTVDSSAVIRPSAPSAIPTQGQRVIQDLSRSIEDWELADFVLVATIDGSLHARDRQTGIELWSLAGDGPLVSVSSRLDSEVTGEEPTDDDSNIRESDITWIVEPLGDGVLYYFTEATSLQQLPVSIRQLVLESPFAIHGDDKIYTGSRQTTLYSISAATGSIVKIYGERGGLGQPECRPKRPGLFEDDIDYVEDDEEYYSSSSGTFMIGRTDYHLEIHGKNETIWNVTYSTWGPNNMDGDLMSQQLRSPDNLYVTPVHNSSILALSTDSKSKPARWVGSVPSMVVSVFDVFRSTDSSKSDHLTLLPQPRYASPRPVDGKLDAMGTYVERTSSGQWFALSGKYFPSLVNSAPRARWSTHKNKFRSKQELLDSLVGVHPHTLRDYEDVFDTNYIPGIAGPAPRLGIDAPPSSAIGFHPQPNVALDYYGSDSGKNRVEGVRYHRGNQVSQPSPLPVAPPAPETTNVQTTGPLIPTWYSIITRLIENLMTFAIIVGGTLLAARFGWFPQLTELMDIVISRRRSELIVGPNGDVASAVPDVAKQYSNDTAKPEENAEVKPDLKVDTTPVTARENEAQTEYDKESPLSPEQEKKIEIVEPEEVKNKTDKPKKRKRGSRGGKKNAAKLERQKQLQQQQQGQDNEGDEGENTGFSDGGLDDADDDFANAPFTVGTEVLGVGSHGTTVLKGEFQGRPVAIKKMLVSFCDVTSQEISLLQESDDHANVIRYFCNHRTKNFLFIALELCPGSLEELVEKPWKFQEIIDNLNPKHVLYQIANGIEHLHNLKIVHRDIKPQNILVAPPRSYYTKGKNNQNEVAVRPVRMVISDFGLCKKLETEQSSFRATTAHKAGTIGWTAPEILYLRRQREREMHIDQSPMSSSDGNGAVVTSSSSVPDSDLLMGMDVERRLTRAVDVFSLGCVFYYFLTHGKHPFGDSSIREKNIEANKYSLDELGAPDEPDSVEAHDLISKMISFDPRKRPEASEVILHPYFWTPQKKLDFLLKVSDWVESEGRERFPEYIDEIEAHAPEVVGEDWHDALDKLLCENLLQYRKYHGDRIVDLLRVMRNKSHHYNELPSALQNIMPYPEGFLVYFTRRFPLLLITIYYFAKNRLRDQMAIKPFFEPEQHI</sequence>
<evidence type="ECO:0000256" key="13">
    <source>
        <dbReference type="ARBA" id="ARBA00022842"/>
    </source>
</evidence>
<dbReference type="InterPro" id="IPR010513">
    <property type="entry name" value="KEN_dom"/>
</dbReference>
<keyword evidence="12" id="KW-0067">ATP-binding</keyword>
<evidence type="ECO:0000256" key="5">
    <source>
        <dbReference type="ARBA" id="ARBA00022679"/>
    </source>
</evidence>
<dbReference type="Gene3D" id="1.10.510.10">
    <property type="entry name" value="Transferase(Phosphotransferase) domain 1"/>
    <property type="match status" value="1"/>
</dbReference>
<dbReference type="AlphaFoldDB" id="A0A060T7Y2"/>
<dbReference type="InterPro" id="IPR045133">
    <property type="entry name" value="IRE1/2-like"/>
</dbReference>
<dbReference type="InterPro" id="IPR000719">
    <property type="entry name" value="Prot_kinase_dom"/>
</dbReference>
<dbReference type="PANTHER" id="PTHR13954">
    <property type="entry name" value="IRE1-RELATED"/>
    <property type="match status" value="1"/>
</dbReference>
<evidence type="ECO:0000256" key="1">
    <source>
        <dbReference type="ARBA" id="ARBA00001946"/>
    </source>
</evidence>
<evidence type="ECO:0000256" key="6">
    <source>
        <dbReference type="ARBA" id="ARBA00022692"/>
    </source>
</evidence>
<comment type="cofactor">
    <cofactor evidence="1">
        <name>Mg(2+)</name>
        <dbReference type="ChEBI" id="CHEBI:18420"/>
    </cofactor>
</comment>
<dbReference type="Gene3D" id="2.130.10.10">
    <property type="entry name" value="YVTN repeat-like/Quinoprotein amine dehydrogenase"/>
    <property type="match status" value="1"/>
</dbReference>
<evidence type="ECO:0000256" key="10">
    <source>
        <dbReference type="ARBA" id="ARBA00022777"/>
    </source>
</evidence>
<keyword evidence="10" id="KW-0418">Kinase</keyword>
<evidence type="ECO:0000256" key="2">
    <source>
        <dbReference type="ARBA" id="ARBA00004479"/>
    </source>
</evidence>
<name>A0A060T7Y2_BLAAD</name>
<keyword evidence="5" id="KW-0808">Transferase</keyword>
<comment type="subcellular location">
    <subcellularLocation>
        <location evidence="2">Membrane</location>
        <topology evidence="2">Single-pass type I membrane protein</topology>
    </subcellularLocation>
</comment>
<dbReference type="GO" id="GO:0006397">
    <property type="term" value="P:mRNA processing"/>
    <property type="evidence" value="ECO:0007669"/>
    <property type="project" value="InterPro"/>
</dbReference>
<feature type="domain" description="KEN" evidence="22">
    <location>
        <begin position="1009"/>
        <end position="1139"/>
    </location>
</feature>
<dbReference type="GO" id="GO:0070059">
    <property type="term" value="P:intrinsic apoptotic signaling pathway in response to endoplasmic reticulum stress"/>
    <property type="evidence" value="ECO:0007669"/>
    <property type="project" value="TreeGrafter"/>
</dbReference>
<reference evidence="23" key="1">
    <citation type="submission" date="2014-02" db="EMBL/GenBank/DDBJ databases">
        <authorList>
            <person name="Genoscope - CEA"/>
        </authorList>
    </citation>
    <scope>NUCLEOTIDE SEQUENCE</scope>
    <source>
        <strain evidence="23">LS3</strain>
    </source>
</reference>
<dbReference type="CDD" id="cd10422">
    <property type="entry name" value="RNase_Ire1"/>
    <property type="match status" value="1"/>
</dbReference>
<proteinExistence type="predicted"/>
<dbReference type="FunFam" id="1.10.510.10:FF:000572">
    <property type="entry name" value="Serine/threonine-protein kinase/endoribonuclease IRE1"/>
    <property type="match status" value="1"/>
</dbReference>
<dbReference type="PROSITE" id="PS51392">
    <property type="entry name" value="KEN"/>
    <property type="match status" value="1"/>
</dbReference>
<accession>A0A060T7Y2</accession>
<keyword evidence="8 20" id="KW-0732">Signal</keyword>
<dbReference type="GO" id="GO:0005524">
    <property type="term" value="F:ATP binding"/>
    <property type="evidence" value="ECO:0007669"/>
    <property type="project" value="UniProtKB-KW"/>
</dbReference>
<dbReference type="SUPFAM" id="SSF50998">
    <property type="entry name" value="Quinoprotein alcohol dehydrogenase-like"/>
    <property type="match status" value="1"/>
</dbReference>
<comment type="catalytic activity">
    <reaction evidence="17">
        <text>L-threonyl-[protein] + ATP = O-phospho-L-threonyl-[protein] + ADP + H(+)</text>
        <dbReference type="Rhea" id="RHEA:46608"/>
        <dbReference type="Rhea" id="RHEA-COMP:11060"/>
        <dbReference type="Rhea" id="RHEA-COMP:11605"/>
        <dbReference type="ChEBI" id="CHEBI:15378"/>
        <dbReference type="ChEBI" id="CHEBI:30013"/>
        <dbReference type="ChEBI" id="CHEBI:30616"/>
        <dbReference type="ChEBI" id="CHEBI:61977"/>
        <dbReference type="ChEBI" id="CHEBI:456216"/>
        <dbReference type="EC" id="2.7.11.1"/>
    </reaction>
    <physiologicalReaction direction="left-to-right" evidence="17">
        <dbReference type="Rhea" id="RHEA:46609"/>
    </physiologicalReaction>
</comment>
<evidence type="ECO:0000256" key="15">
    <source>
        <dbReference type="ARBA" id="ARBA00023136"/>
    </source>
</evidence>
<evidence type="ECO:0000313" key="23">
    <source>
        <dbReference type="EMBL" id="CDP35281.1"/>
    </source>
</evidence>
<reference evidence="23" key="2">
    <citation type="submission" date="2014-06" db="EMBL/GenBank/DDBJ databases">
        <title>The complete genome of Blastobotrys (Arxula) adeninivorans LS3 - a yeast of biotechnological interest.</title>
        <authorList>
            <person name="Kunze G."/>
            <person name="Gaillardin C."/>
            <person name="Czernicka M."/>
            <person name="Durrens P."/>
            <person name="Martin T."/>
            <person name="Boer E."/>
            <person name="Gabaldon T."/>
            <person name="Cruz J."/>
            <person name="Talla E."/>
            <person name="Marck C."/>
            <person name="Goffeau A."/>
            <person name="Barbe V."/>
            <person name="Baret P."/>
            <person name="Baronian K."/>
            <person name="Beier S."/>
            <person name="Bleykasten C."/>
            <person name="Bode R."/>
            <person name="Casaregola S."/>
            <person name="Despons L."/>
            <person name="Fairhead C."/>
            <person name="Giersberg M."/>
            <person name="Gierski P."/>
            <person name="Hahnel U."/>
            <person name="Hartmann A."/>
            <person name="Jankowska D."/>
            <person name="Jubin C."/>
            <person name="Jung P."/>
            <person name="Lafontaine I."/>
            <person name="Leh-Louis V."/>
            <person name="Lemaire M."/>
            <person name="Marcet-Houben M."/>
            <person name="Mascher M."/>
            <person name="Morel G."/>
            <person name="Richard G.-F."/>
            <person name="Riechen J."/>
            <person name="Sacerdot C."/>
            <person name="Sarkar A."/>
            <person name="Savel G."/>
            <person name="Schacherer J."/>
            <person name="Sherman D."/>
            <person name="Straub M.-L."/>
            <person name="Stein N."/>
            <person name="Thierry A."/>
            <person name="Trautwein-Schult A."/>
            <person name="Westhof E."/>
            <person name="Worch S."/>
            <person name="Dujon B."/>
            <person name="Souciet J.-L."/>
            <person name="Wincker P."/>
            <person name="Scholz U."/>
            <person name="Neuveglise N."/>
        </authorList>
    </citation>
    <scope>NUCLEOTIDE SEQUENCE</scope>
    <source>
        <strain evidence="23">LS3</strain>
    </source>
</reference>
<keyword evidence="7" id="KW-0479">Metal-binding</keyword>
<organism evidence="23">
    <name type="scientific">Blastobotrys adeninivorans</name>
    <name type="common">Yeast</name>
    <name type="synonym">Arxula adeninivorans</name>
    <dbReference type="NCBI Taxonomy" id="409370"/>
    <lineage>
        <taxon>Eukaryota</taxon>
        <taxon>Fungi</taxon>
        <taxon>Dikarya</taxon>
        <taxon>Ascomycota</taxon>
        <taxon>Saccharomycotina</taxon>
        <taxon>Dipodascomycetes</taxon>
        <taxon>Dipodascales</taxon>
        <taxon>Trichomonascaceae</taxon>
        <taxon>Blastobotrys</taxon>
    </lineage>
</organism>
<dbReference type="InterPro" id="IPR038357">
    <property type="entry name" value="KEN_sf"/>
</dbReference>
<evidence type="ECO:0000256" key="19">
    <source>
        <dbReference type="SAM" id="MobiDB-lite"/>
    </source>
</evidence>
<evidence type="ECO:0000256" key="8">
    <source>
        <dbReference type="ARBA" id="ARBA00022729"/>
    </source>
</evidence>
<dbReference type="InterPro" id="IPR011009">
    <property type="entry name" value="Kinase-like_dom_sf"/>
</dbReference>
<dbReference type="GO" id="GO:1990604">
    <property type="term" value="C:IRE1-TRAF2-ASK1 complex"/>
    <property type="evidence" value="ECO:0007669"/>
    <property type="project" value="TreeGrafter"/>
</dbReference>
<dbReference type="SMART" id="SM00564">
    <property type="entry name" value="PQQ"/>
    <property type="match status" value="2"/>
</dbReference>
<keyword evidence="4" id="KW-0723">Serine/threonine-protein kinase</keyword>
<dbReference type="Pfam" id="PF06479">
    <property type="entry name" value="Ribonuc_2-5A"/>
    <property type="match status" value="1"/>
</dbReference>
<keyword evidence="14" id="KW-1133">Transmembrane helix</keyword>
<evidence type="ECO:0000256" key="20">
    <source>
        <dbReference type="SAM" id="SignalP"/>
    </source>
</evidence>
<feature type="compositionally biased region" description="Basic and acidic residues" evidence="19">
    <location>
        <begin position="568"/>
        <end position="582"/>
    </location>
</feature>
<dbReference type="EC" id="2.7.11.1" evidence="3"/>
<feature type="domain" description="Protein kinase" evidence="21">
    <location>
        <begin position="687"/>
        <end position="1006"/>
    </location>
</feature>
<keyword evidence="16" id="KW-0325">Glycoprotein</keyword>
<protein>
    <recommendedName>
        <fullName evidence="3">non-specific serine/threonine protein kinase</fullName>
        <ecNumber evidence="3">2.7.11.1</ecNumber>
    </recommendedName>
</protein>
<evidence type="ECO:0000256" key="17">
    <source>
        <dbReference type="ARBA" id="ARBA00048659"/>
    </source>
</evidence>